<gene>
    <name evidence="2" type="ORF">BCR36DRAFT_588143</name>
</gene>
<reference evidence="2 3" key="2">
    <citation type="submission" date="2016-08" db="EMBL/GenBank/DDBJ databases">
        <title>Pervasive Adenine N6-methylation of Active Genes in Fungi.</title>
        <authorList>
            <consortium name="DOE Joint Genome Institute"/>
            <person name="Mondo S.J."/>
            <person name="Dannebaum R.O."/>
            <person name="Kuo R.C."/>
            <person name="Labutti K."/>
            <person name="Haridas S."/>
            <person name="Kuo A."/>
            <person name="Salamov A."/>
            <person name="Ahrendt S.R."/>
            <person name="Lipzen A."/>
            <person name="Sullivan W."/>
            <person name="Andreopoulos W.B."/>
            <person name="Clum A."/>
            <person name="Lindquist E."/>
            <person name="Daum C."/>
            <person name="Ramamoorthy G.K."/>
            <person name="Gryganskyi A."/>
            <person name="Culley D."/>
            <person name="Magnuson J.K."/>
            <person name="James T.Y."/>
            <person name="O'Malley M.A."/>
            <person name="Stajich J.E."/>
            <person name="Spatafora J.W."/>
            <person name="Visel A."/>
            <person name="Grigoriev I.V."/>
        </authorList>
    </citation>
    <scope>NUCLEOTIDE SEQUENCE [LARGE SCALE GENOMIC DNA]</scope>
    <source>
        <strain evidence="3">finn</strain>
    </source>
</reference>
<organism evidence="2 3">
    <name type="scientific">Piromyces finnis</name>
    <dbReference type="NCBI Taxonomy" id="1754191"/>
    <lineage>
        <taxon>Eukaryota</taxon>
        <taxon>Fungi</taxon>
        <taxon>Fungi incertae sedis</taxon>
        <taxon>Chytridiomycota</taxon>
        <taxon>Chytridiomycota incertae sedis</taxon>
        <taxon>Neocallimastigomycetes</taxon>
        <taxon>Neocallimastigales</taxon>
        <taxon>Neocallimastigaceae</taxon>
        <taxon>Piromyces</taxon>
    </lineage>
</organism>
<dbReference type="EMBL" id="MCFH01000094">
    <property type="protein sequence ID" value="ORX40409.1"/>
    <property type="molecule type" value="Genomic_DNA"/>
</dbReference>
<evidence type="ECO:0000256" key="1">
    <source>
        <dbReference type="SAM" id="SignalP"/>
    </source>
</evidence>
<evidence type="ECO:0000313" key="3">
    <source>
        <dbReference type="Proteomes" id="UP000193719"/>
    </source>
</evidence>
<keyword evidence="3" id="KW-1185">Reference proteome</keyword>
<protein>
    <submittedName>
        <fullName evidence="2">Uncharacterized protein</fullName>
    </submittedName>
</protein>
<sequence length="57" mass="6687">MRNKKLFLFLKVLILLSYFIENSFTVNISVNNSTESIKTNFESIIDTLLNQIKMVLF</sequence>
<proteinExistence type="predicted"/>
<dbReference type="Proteomes" id="UP000193719">
    <property type="component" value="Unassembled WGS sequence"/>
</dbReference>
<feature type="signal peptide" evidence="1">
    <location>
        <begin position="1"/>
        <end position="25"/>
    </location>
</feature>
<feature type="chain" id="PRO_5013163844" evidence="1">
    <location>
        <begin position="26"/>
        <end position="57"/>
    </location>
</feature>
<keyword evidence="1" id="KW-0732">Signal</keyword>
<dbReference type="AlphaFoldDB" id="A0A1Y1UQZ6"/>
<reference evidence="2 3" key="1">
    <citation type="submission" date="2016-08" db="EMBL/GenBank/DDBJ databases">
        <title>Genomes of anaerobic fungi encode conserved fungal cellulosomes for biomass hydrolysis.</title>
        <authorList>
            <consortium name="DOE Joint Genome Institute"/>
            <person name="Haitjema C.H."/>
            <person name="Gilmore S.P."/>
            <person name="Henske J.K."/>
            <person name="Solomon K.V."/>
            <person name="De Groot R."/>
            <person name="Kuo A."/>
            <person name="Mondo S.J."/>
            <person name="Salamov A.A."/>
            <person name="Labutti K."/>
            <person name="Zhao Z."/>
            <person name="Chiniquy J."/>
            <person name="Barry K."/>
            <person name="Brewer H.M."/>
            <person name="Purvine S.O."/>
            <person name="Wright A.T."/>
            <person name="Boxma B."/>
            <person name="Van Alen T."/>
            <person name="Hackstein J.H."/>
            <person name="Baker S.E."/>
            <person name="Grigoriev I.V."/>
            <person name="O'Malley M.A."/>
        </authorList>
    </citation>
    <scope>NUCLEOTIDE SEQUENCE [LARGE SCALE GENOMIC DNA]</scope>
    <source>
        <strain evidence="3">finn</strain>
    </source>
</reference>
<accession>A0A1Y1UQZ6</accession>
<evidence type="ECO:0000313" key="2">
    <source>
        <dbReference type="EMBL" id="ORX40409.1"/>
    </source>
</evidence>
<comment type="caution">
    <text evidence="2">The sequence shown here is derived from an EMBL/GenBank/DDBJ whole genome shotgun (WGS) entry which is preliminary data.</text>
</comment>
<name>A0A1Y1UQZ6_9FUNG</name>